<dbReference type="PROSITE" id="PS00455">
    <property type="entry name" value="AMP_BINDING"/>
    <property type="match status" value="1"/>
</dbReference>
<dbReference type="InterPro" id="IPR010072">
    <property type="entry name" value="DltA"/>
</dbReference>
<dbReference type="PANTHER" id="PTHR45398">
    <property type="match status" value="1"/>
</dbReference>
<evidence type="ECO:0000256" key="5">
    <source>
        <dbReference type="ARBA" id="ARBA00054605"/>
    </source>
</evidence>
<comment type="similarity">
    <text evidence="6 7">Belongs to the ATP-dependent AMP-binding enzyme family. DltA subfamily.</text>
</comment>
<dbReference type="EC" id="6.2.1.54" evidence="7"/>
<evidence type="ECO:0000256" key="4">
    <source>
        <dbReference type="ARBA" id="ARBA00022840"/>
    </source>
</evidence>
<feature type="binding site" evidence="7">
    <location>
        <position position="380"/>
    </location>
    <ligand>
        <name>ATP</name>
        <dbReference type="ChEBI" id="CHEBI:30616"/>
    </ligand>
</feature>
<evidence type="ECO:0000256" key="3">
    <source>
        <dbReference type="ARBA" id="ARBA00022741"/>
    </source>
</evidence>
<dbReference type="HAMAP" id="MF_00593">
    <property type="entry name" value="DltA"/>
    <property type="match status" value="1"/>
</dbReference>
<reference evidence="9 10" key="1">
    <citation type="submission" date="2020-02" db="EMBL/GenBank/DDBJ databases">
        <title>Complete genome sequences of six Lactobacillus iners strains isolated from the human vagina.</title>
        <authorList>
            <person name="France M.T."/>
            <person name="Rutt L."/>
            <person name="Narina S."/>
            <person name="Arbaugh S."/>
            <person name="Humphrys M.S."/>
            <person name="Ma B."/>
            <person name="Hayward M.R."/>
            <person name="Relman D."/>
            <person name="Kwon D.S."/>
            <person name="Ravel J."/>
        </authorList>
    </citation>
    <scope>NUCLEOTIDE SEQUENCE [LARGE SCALE GENOMIC DNA]</scope>
    <source>
        <strain evidence="9 10">C0210C1</strain>
    </source>
</reference>
<dbReference type="GO" id="GO:0005524">
    <property type="term" value="F:ATP binding"/>
    <property type="evidence" value="ECO:0007669"/>
    <property type="project" value="UniProtKB-KW"/>
</dbReference>
<sequence>MIKDIIQKIDGIALEDPHRLAYDYLGNTKTYGELKLRSDQYATKINSLGLASKEPIMIWGGQTFDVIAAFLGCLKSGHAYIPIASYSNSDRLFMIQDVSKATTVIAVDPLPVAVEGVNVIVPSDIDKIDSVKINEADFVAGDDNFYILFTSGTTGKPKGVQISYNNVVSFLNWEFADFKLPDRPKFLAQVTYSFDVSVMSIYPALLSGGSIVVMPHEITSNLGQLFKILPNLKFNIWVSTPSFVEMCFLDPTFNQEHHPDITHFLLCGEEFGHRTAQMLHNKFSNSHIFNTYGPTETTVAITQVEITDEILKKYNRLPIGKVKEDTVITIDTTKGQKESQGEIVVTGPTVSKGYMNDPERTKKVFFHQDGQKYPSYRVGDLGFFEDGMLFYRGRIDFQIKFNGFRIELEEINFYLSKNPLVRYGVVAPKYNKDNKVQQLVAVVELAEGVKEKYSEKEITQQIRESLEKEVMPYMIPQRFVYKDKLPISQNGKVNIKQVIKEVNNA</sequence>
<dbReference type="SUPFAM" id="SSF56801">
    <property type="entry name" value="Acetyl-CoA synthetase-like"/>
    <property type="match status" value="1"/>
</dbReference>
<comment type="subcellular location">
    <subcellularLocation>
        <location evidence="7">Cytoplasm</location>
    </subcellularLocation>
</comment>
<keyword evidence="2 7" id="KW-0436">Ligase</keyword>
<dbReference type="NCBIfam" id="TIGR01734">
    <property type="entry name" value="D-ala-DACP-lig"/>
    <property type="match status" value="1"/>
</dbReference>
<dbReference type="UniPathway" id="UPA00556"/>
<evidence type="ECO:0000256" key="7">
    <source>
        <dbReference type="HAMAP-Rule" id="MF_00593"/>
    </source>
</evidence>
<dbReference type="InterPro" id="IPR020845">
    <property type="entry name" value="AMP-binding_CS"/>
</dbReference>
<dbReference type="InterPro" id="IPR045851">
    <property type="entry name" value="AMP-bd_C_sf"/>
</dbReference>
<dbReference type="Proteomes" id="UP000501676">
    <property type="component" value="Chromosome"/>
</dbReference>
<dbReference type="Pfam" id="PF00501">
    <property type="entry name" value="AMP-binding"/>
    <property type="match status" value="1"/>
</dbReference>
<feature type="binding site" evidence="7">
    <location>
        <position position="492"/>
    </location>
    <ligand>
        <name>D-alanine</name>
        <dbReference type="ChEBI" id="CHEBI:57416"/>
    </ligand>
</feature>
<keyword evidence="1 7" id="KW-0963">Cytoplasm</keyword>
<organism evidence="9 10">
    <name type="scientific">Lactobacillus iners</name>
    <dbReference type="NCBI Taxonomy" id="147802"/>
    <lineage>
        <taxon>Bacteria</taxon>
        <taxon>Bacillati</taxon>
        <taxon>Bacillota</taxon>
        <taxon>Bacilli</taxon>
        <taxon>Lactobacillales</taxon>
        <taxon>Lactobacillaceae</taxon>
        <taxon>Lactobacillus</taxon>
    </lineage>
</organism>
<keyword evidence="3 7" id="KW-0547">Nucleotide-binding</keyword>
<dbReference type="Gene3D" id="3.40.50.12780">
    <property type="entry name" value="N-terminal domain of ligase-like"/>
    <property type="match status" value="1"/>
</dbReference>
<dbReference type="FunFam" id="3.30.300.30:FF:000012">
    <property type="entry name" value="D-alanine--D-alanyl carrier protein ligase"/>
    <property type="match status" value="1"/>
</dbReference>
<evidence type="ECO:0000256" key="6">
    <source>
        <dbReference type="ARBA" id="ARBA00061336"/>
    </source>
</evidence>
<evidence type="ECO:0000259" key="8">
    <source>
        <dbReference type="Pfam" id="PF00501"/>
    </source>
</evidence>
<feature type="binding site" evidence="7">
    <location>
        <begin position="290"/>
        <end position="295"/>
    </location>
    <ligand>
        <name>ATP</name>
        <dbReference type="ChEBI" id="CHEBI:30616"/>
    </ligand>
</feature>
<dbReference type="NCBIfam" id="NF003417">
    <property type="entry name" value="PRK04813.1"/>
    <property type="match status" value="1"/>
</dbReference>
<evidence type="ECO:0000313" key="9">
    <source>
        <dbReference type="EMBL" id="QIH23259.1"/>
    </source>
</evidence>
<dbReference type="RefSeq" id="WP_006730787.1">
    <property type="nucleotide sequence ID" value="NZ_CABKQA010000001.1"/>
</dbReference>
<accession>A0A6G7B7G3</accession>
<feature type="binding site" evidence="7">
    <location>
        <begin position="150"/>
        <end position="151"/>
    </location>
    <ligand>
        <name>ATP</name>
        <dbReference type="ChEBI" id="CHEBI:30616"/>
    </ligand>
</feature>
<name>A0A6G7B7G3_9LACO</name>
<dbReference type="GO" id="GO:0070395">
    <property type="term" value="P:lipoteichoic acid biosynthetic process"/>
    <property type="evidence" value="ECO:0007669"/>
    <property type="project" value="UniProtKB-UniRule"/>
</dbReference>
<feature type="binding site" evidence="7">
    <location>
        <begin position="391"/>
        <end position="394"/>
    </location>
    <ligand>
        <name>ATP</name>
        <dbReference type="ChEBI" id="CHEBI:30616"/>
    </ligand>
</feature>
<dbReference type="CDD" id="cd05945">
    <property type="entry name" value="DltA"/>
    <property type="match status" value="1"/>
</dbReference>
<dbReference type="InterPro" id="IPR000873">
    <property type="entry name" value="AMP-dep_synth/lig_dom"/>
</dbReference>
<feature type="domain" description="AMP-dependent synthetase/ligase" evidence="8">
    <location>
        <begin position="15"/>
        <end position="354"/>
    </location>
</feature>
<keyword evidence="4 7" id="KW-0067">ATP-binding</keyword>
<comment type="pathway">
    <text evidence="7">Cell wall biogenesis; lipoteichoic acid biosynthesis.</text>
</comment>
<dbReference type="InterPro" id="IPR042099">
    <property type="entry name" value="ANL_N_sf"/>
</dbReference>
<comment type="catalytic activity">
    <reaction evidence="7">
        <text>holo-[D-alanyl-carrier protein] + D-alanine + ATP = D-alanyl-[D-alanyl-carrier protein] + AMP + diphosphate</text>
        <dbReference type="Rhea" id="RHEA:55132"/>
        <dbReference type="Rhea" id="RHEA-COMP:14102"/>
        <dbReference type="Rhea" id="RHEA-COMP:14103"/>
        <dbReference type="ChEBI" id="CHEBI:30616"/>
        <dbReference type="ChEBI" id="CHEBI:33019"/>
        <dbReference type="ChEBI" id="CHEBI:57416"/>
        <dbReference type="ChEBI" id="CHEBI:64479"/>
        <dbReference type="ChEBI" id="CHEBI:138620"/>
        <dbReference type="ChEBI" id="CHEBI:456215"/>
        <dbReference type="EC" id="6.2.1.54"/>
    </reaction>
</comment>
<feature type="binding site" evidence="7">
    <location>
        <position position="492"/>
    </location>
    <ligand>
        <name>ATP</name>
        <dbReference type="ChEBI" id="CHEBI:30616"/>
    </ligand>
</feature>
<proteinExistence type="inferred from homology"/>
<gene>
    <name evidence="7 9" type="primary">dltA</name>
    <name evidence="9" type="ORF">G6Z83_00240</name>
</gene>
<protein>
    <recommendedName>
        <fullName evidence="7">D-alanine--D-alanyl carrier protein ligase</fullName>
        <shortName evidence="7">DCL</shortName>
        <ecNumber evidence="7">6.2.1.54</ecNumber>
    </recommendedName>
    <alternativeName>
        <fullName evidence="7">D-alanine--poly(phosphoribitol) ligase subunit 1</fullName>
    </alternativeName>
    <alternativeName>
        <fullName evidence="7">D-alanine-activating enzyme</fullName>
        <shortName evidence="7">DAE</shortName>
    </alternativeName>
</protein>
<comment type="function">
    <text evidence="5 7">Catalyzes the first step in the D-alanylation of lipoteichoic acid (LTA), the activation of D-alanine and its transfer onto the D-alanyl carrier protein (Dcp) DltC. In an ATP-dependent two-step reaction, forms a high energy D-alanyl-AMP intermediate, followed by transfer of the D-alanyl residue as a thiol ester to the phosphopantheinyl prosthetic group of the Dcp. D-alanylation of LTA plays an important role in modulating the properties of the cell wall in Gram-positive bacteria, influencing the net charge of the cell wall.</text>
</comment>
<evidence type="ECO:0000256" key="2">
    <source>
        <dbReference type="ARBA" id="ARBA00022598"/>
    </source>
</evidence>
<feature type="binding site" evidence="7">
    <location>
        <position position="195"/>
    </location>
    <ligand>
        <name>D-alanine</name>
        <dbReference type="ChEBI" id="CHEBI:57416"/>
    </ligand>
</feature>
<dbReference type="Gene3D" id="3.30.300.30">
    <property type="match status" value="1"/>
</dbReference>
<evidence type="ECO:0000313" key="10">
    <source>
        <dbReference type="Proteomes" id="UP000501676"/>
    </source>
</evidence>
<dbReference type="EMBL" id="CP049228">
    <property type="protein sequence ID" value="QIH23259.1"/>
    <property type="molecule type" value="Genomic_DNA"/>
</dbReference>
<dbReference type="AlphaFoldDB" id="A0A6G7B7G3"/>
<dbReference type="PANTHER" id="PTHR45398:SF1">
    <property type="entry name" value="ENZYME, PUTATIVE (JCVI)-RELATED"/>
    <property type="match status" value="1"/>
</dbReference>
<dbReference type="InterPro" id="IPR044507">
    <property type="entry name" value="DltA-like"/>
</dbReference>
<feature type="binding site" evidence="7">
    <location>
        <position position="299"/>
    </location>
    <ligand>
        <name>D-alanine</name>
        <dbReference type="ChEBI" id="CHEBI:57416"/>
    </ligand>
</feature>
<evidence type="ECO:0000256" key="1">
    <source>
        <dbReference type="ARBA" id="ARBA00022490"/>
    </source>
</evidence>
<dbReference type="GO" id="GO:0005737">
    <property type="term" value="C:cytoplasm"/>
    <property type="evidence" value="ECO:0007669"/>
    <property type="project" value="UniProtKB-SubCell"/>
</dbReference>
<dbReference type="GO" id="GO:0047473">
    <property type="term" value="F:D-alanine [D-alanyl carrier protein] ligase activity"/>
    <property type="evidence" value="ECO:0007669"/>
    <property type="project" value="UniProtKB-UniRule"/>
</dbReference>